<keyword evidence="2" id="KW-1185">Reference proteome</keyword>
<dbReference type="InterPro" id="IPR043502">
    <property type="entry name" value="DNA/RNA_pol_sf"/>
</dbReference>
<dbReference type="SUPFAM" id="SSF56672">
    <property type="entry name" value="DNA/RNA polymerases"/>
    <property type="match status" value="1"/>
</dbReference>
<name>A0A8B6EU17_MYTGA</name>
<dbReference type="EMBL" id="UYJE01005650">
    <property type="protein sequence ID" value="VDI39087.1"/>
    <property type="molecule type" value="Genomic_DNA"/>
</dbReference>
<protein>
    <submittedName>
        <fullName evidence="1">Uncharacterized protein</fullName>
    </submittedName>
</protein>
<sequence length="162" mass="18733">MVTIVYPSENEDRYFTTVITPWGRYRYKTATQGYIASGDGYTRRFDEIVADVPHRTKCVDDTLLWSDDIEESFVQAYFKYQATKPQGKNTLRYKFKMMHAQGAKHRAADAVTRNPTGNNSEELKLIDDIASTTEDSNQFDYLCFLSSIMKDDCWDVCSDEEL</sequence>
<organism evidence="1 2">
    <name type="scientific">Mytilus galloprovincialis</name>
    <name type="common">Mediterranean mussel</name>
    <dbReference type="NCBI Taxonomy" id="29158"/>
    <lineage>
        <taxon>Eukaryota</taxon>
        <taxon>Metazoa</taxon>
        <taxon>Spiralia</taxon>
        <taxon>Lophotrochozoa</taxon>
        <taxon>Mollusca</taxon>
        <taxon>Bivalvia</taxon>
        <taxon>Autobranchia</taxon>
        <taxon>Pteriomorphia</taxon>
        <taxon>Mytilida</taxon>
        <taxon>Mytiloidea</taxon>
        <taxon>Mytilidae</taxon>
        <taxon>Mytilinae</taxon>
        <taxon>Mytilus</taxon>
    </lineage>
</organism>
<dbReference type="OrthoDB" id="10693898at2759"/>
<gene>
    <name evidence="1" type="ORF">MGAL_10B061666</name>
</gene>
<accession>A0A8B6EU17</accession>
<dbReference type="AlphaFoldDB" id="A0A8B6EU17"/>
<evidence type="ECO:0000313" key="1">
    <source>
        <dbReference type="EMBL" id="VDI39087.1"/>
    </source>
</evidence>
<proteinExistence type="predicted"/>
<comment type="caution">
    <text evidence="1">The sequence shown here is derived from an EMBL/GenBank/DDBJ whole genome shotgun (WGS) entry which is preliminary data.</text>
</comment>
<reference evidence="1" key="1">
    <citation type="submission" date="2018-11" db="EMBL/GenBank/DDBJ databases">
        <authorList>
            <person name="Alioto T."/>
            <person name="Alioto T."/>
        </authorList>
    </citation>
    <scope>NUCLEOTIDE SEQUENCE</scope>
</reference>
<evidence type="ECO:0000313" key="2">
    <source>
        <dbReference type="Proteomes" id="UP000596742"/>
    </source>
</evidence>
<dbReference type="Proteomes" id="UP000596742">
    <property type="component" value="Unassembled WGS sequence"/>
</dbReference>